<name>A0A4R3KFZ2_9BACI</name>
<keyword evidence="2" id="KW-1185">Reference proteome</keyword>
<comment type="caution">
    <text evidence="1">The sequence shown here is derived from an EMBL/GenBank/DDBJ whole genome shotgun (WGS) entry which is preliminary data.</text>
</comment>
<protein>
    <submittedName>
        <fullName evidence="1">Uncharacterized protein</fullName>
    </submittedName>
</protein>
<dbReference type="Proteomes" id="UP000295788">
    <property type="component" value="Unassembled WGS sequence"/>
</dbReference>
<dbReference type="OrthoDB" id="2861504at2"/>
<evidence type="ECO:0000313" key="1">
    <source>
        <dbReference type="EMBL" id="TCS82130.1"/>
    </source>
</evidence>
<dbReference type="EMBL" id="SMAB01000010">
    <property type="protein sequence ID" value="TCS82130.1"/>
    <property type="molecule type" value="Genomic_DNA"/>
</dbReference>
<proteinExistence type="predicted"/>
<evidence type="ECO:0000313" key="2">
    <source>
        <dbReference type="Proteomes" id="UP000295788"/>
    </source>
</evidence>
<dbReference type="AlphaFoldDB" id="A0A4R3KFZ2"/>
<gene>
    <name evidence="1" type="ORF">EDD72_11066</name>
</gene>
<reference evidence="1 2" key="1">
    <citation type="submission" date="2019-03" db="EMBL/GenBank/DDBJ databases">
        <title>Genomic Encyclopedia of Type Strains, Phase IV (KMG-IV): sequencing the most valuable type-strain genomes for metagenomic binning, comparative biology and taxonomic classification.</title>
        <authorList>
            <person name="Goeker M."/>
        </authorList>
    </citation>
    <scope>NUCLEOTIDE SEQUENCE [LARGE SCALE GENOMIC DNA]</scope>
    <source>
        <strain evidence="1 2">DSM 23802</strain>
    </source>
</reference>
<dbReference type="RefSeq" id="WP_132768989.1">
    <property type="nucleotide sequence ID" value="NZ_SMAB01000010.1"/>
</dbReference>
<accession>A0A4R3KFZ2</accession>
<organism evidence="1 2">
    <name type="scientific">Tepidibacillus fermentans</name>
    <dbReference type="NCBI Taxonomy" id="1281767"/>
    <lineage>
        <taxon>Bacteria</taxon>
        <taxon>Bacillati</taxon>
        <taxon>Bacillota</taxon>
        <taxon>Bacilli</taxon>
        <taxon>Bacillales</taxon>
        <taxon>Bacillaceae</taxon>
        <taxon>Tepidibacillus</taxon>
    </lineage>
</organism>
<sequence length="217" mass="24958">MALIKKVKRPVLKGEQEYLRMKGLNHSMTSNNDLVKTTNVSLEESNNAVLSNQTYNSNIYQLNNDEACVGEMEKESVKNKNHSAMNRIISFLEENVRMPRKAKVEEDDYYFRIDNITSREGIEGKFGTYDQFLITFSLSQSGMDVPIQITLPYTVSSNPESPLMMFLVHFKPIFQGQSITIKQLVGLQGRCKITHYQNTYGDVYERLEVLKVEQPNQ</sequence>